<proteinExistence type="predicted"/>
<name>A0A2M3ZWW9_9DIPT</name>
<dbReference type="EMBL" id="GGFM01012137">
    <property type="protein sequence ID" value="MBW32888.1"/>
    <property type="molecule type" value="Transcribed_RNA"/>
</dbReference>
<accession>A0A2M3ZWW9</accession>
<evidence type="ECO:0000256" key="1">
    <source>
        <dbReference type="SAM" id="MobiDB-lite"/>
    </source>
</evidence>
<dbReference type="AlphaFoldDB" id="A0A2M3ZWW9"/>
<protein>
    <submittedName>
        <fullName evidence="2">Putative secreted peptide</fullName>
    </submittedName>
</protein>
<feature type="region of interest" description="Disordered" evidence="1">
    <location>
        <begin position="25"/>
        <end position="72"/>
    </location>
</feature>
<sequence>MSQTARPGTGVFPVLLVTAAEVIGQRARSDDPEDPEPTVQDTDRQLCAGTLDTLSRHETVRRSTGAPRSIRL</sequence>
<organism evidence="2">
    <name type="scientific">Anopheles braziliensis</name>
    <dbReference type="NCBI Taxonomy" id="58242"/>
    <lineage>
        <taxon>Eukaryota</taxon>
        <taxon>Metazoa</taxon>
        <taxon>Ecdysozoa</taxon>
        <taxon>Arthropoda</taxon>
        <taxon>Hexapoda</taxon>
        <taxon>Insecta</taxon>
        <taxon>Pterygota</taxon>
        <taxon>Neoptera</taxon>
        <taxon>Endopterygota</taxon>
        <taxon>Diptera</taxon>
        <taxon>Nematocera</taxon>
        <taxon>Culicoidea</taxon>
        <taxon>Culicidae</taxon>
        <taxon>Anophelinae</taxon>
        <taxon>Anopheles</taxon>
    </lineage>
</organism>
<evidence type="ECO:0000313" key="2">
    <source>
        <dbReference type="EMBL" id="MBW32888.1"/>
    </source>
</evidence>
<reference evidence="2" key="1">
    <citation type="submission" date="2018-01" db="EMBL/GenBank/DDBJ databases">
        <title>An insight into the sialome of Amazonian anophelines.</title>
        <authorList>
            <person name="Ribeiro J.M."/>
            <person name="Scarpassa V."/>
            <person name="Calvo E."/>
        </authorList>
    </citation>
    <scope>NUCLEOTIDE SEQUENCE</scope>
    <source>
        <tissue evidence="2">Salivary glands</tissue>
    </source>
</reference>